<dbReference type="EMBL" id="BAABJX010000036">
    <property type="protein sequence ID" value="GAA4837969.1"/>
    <property type="molecule type" value="Genomic_DNA"/>
</dbReference>
<reference evidence="2" key="1">
    <citation type="journal article" date="2019" name="Int. J. Syst. Evol. Microbiol.">
        <title>The Global Catalogue of Microorganisms (GCM) 10K type strain sequencing project: providing services to taxonomists for standard genome sequencing and annotation.</title>
        <authorList>
            <consortium name="The Broad Institute Genomics Platform"/>
            <consortium name="The Broad Institute Genome Sequencing Center for Infectious Disease"/>
            <person name="Wu L."/>
            <person name="Ma J."/>
        </authorList>
    </citation>
    <scope>NUCLEOTIDE SEQUENCE [LARGE SCALE GENOMIC DNA]</scope>
    <source>
        <strain evidence="2">JCM 18326</strain>
    </source>
</reference>
<keyword evidence="2" id="KW-1185">Reference proteome</keyword>
<sequence>MTSAVYDISSSTRLIYKDIQGQKPYKNSQRKIDRHLFWLLNEFYIKKLRKPLFRHVPGLG</sequence>
<accession>A0ABP9DF91</accession>
<evidence type="ECO:0000313" key="1">
    <source>
        <dbReference type="EMBL" id="GAA4837969.1"/>
    </source>
</evidence>
<proteinExistence type="predicted"/>
<name>A0ABP9DF91_9BACT</name>
<evidence type="ECO:0000313" key="2">
    <source>
        <dbReference type="Proteomes" id="UP001500298"/>
    </source>
</evidence>
<comment type="caution">
    <text evidence="1">The sequence shown here is derived from an EMBL/GenBank/DDBJ whole genome shotgun (WGS) entry which is preliminary data.</text>
</comment>
<organism evidence="1 2">
    <name type="scientific">Algivirga pacifica</name>
    <dbReference type="NCBI Taxonomy" id="1162670"/>
    <lineage>
        <taxon>Bacteria</taxon>
        <taxon>Pseudomonadati</taxon>
        <taxon>Bacteroidota</taxon>
        <taxon>Cytophagia</taxon>
        <taxon>Cytophagales</taxon>
        <taxon>Flammeovirgaceae</taxon>
        <taxon>Algivirga</taxon>
    </lineage>
</organism>
<gene>
    <name evidence="1" type="ORF">GCM10023331_23890</name>
</gene>
<dbReference type="Proteomes" id="UP001500298">
    <property type="component" value="Unassembled WGS sequence"/>
</dbReference>
<protein>
    <submittedName>
        <fullName evidence="1">Uncharacterized protein</fullName>
    </submittedName>
</protein>